<evidence type="ECO:0000259" key="3">
    <source>
        <dbReference type="PROSITE" id="PS50041"/>
    </source>
</evidence>
<dbReference type="Proteomes" id="UP001159427">
    <property type="component" value="Unassembled WGS sequence"/>
</dbReference>
<dbReference type="SUPFAM" id="SSF56436">
    <property type="entry name" value="C-type lectin-like"/>
    <property type="match status" value="1"/>
</dbReference>
<evidence type="ECO:0000313" key="5">
    <source>
        <dbReference type="Proteomes" id="UP001159427"/>
    </source>
</evidence>
<reference evidence="4 5" key="1">
    <citation type="submission" date="2022-05" db="EMBL/GenBank/DDBJ databases">
        <authorList>
            <consortium name="Genoscope - CEA"/>
            <person name="William W."/>
        </authorList>
    </citation>
    <scope>NUCLEOTIDE SEQUENCE [LARGE SCALE GENOMIC DNA]</scope>
</reference>
<protein>
    <recommendedName>
        <fullName evidence="3">C-type lectin domain-containing protein</fullName>
    </recommendedName>
</protein>
<dbReference type="Gene3D" id="3.10.100.10">
    <property type="entry name" value="Mannose-Binding Protein A, subunit A"/>
    <property type="match status" value="1"/>
</dbReference>
<sequence>MQTEEEWVYFKNIATNITPELSPEQQRELKKGRWFIGLRYLSHNLWCWSNDTKACINQATNDTGNWRWNAEEPNNPDTEYCVEMYQSGKYNNINCTERFHYIGFICEKKVACSKVSRKYFFFRNPQTTDMPFTRENKRQSSVTKPSIFFTETTIQTYQSTDGSHEKLLPVEFPSDRPSKGANITFIVSTALAVLLVVLLIVLGFILWRRRLHKNTGDRQQSHEVDNIEREPSVPRQTSCDETYFLPNASSCSLPDEITIEGPDLYAVIDKTGNKDGHSSSNMSIPCQTMPHSDEHVVTFCPTLEPLLKAKEHIYENTTQEDSKRKPPLYPTPYCARYKRPQVHSDDTEKEYVYAVVDKTRAKKTNDETCGLVYTELELKPTQDEDETEVTAKGCVTIYSSIKEQQ</sequence>
<evidence type="ECO:0000256" key="2">
    <source>
        <dbReference type="SAM" id="Phobius"/>
    </source>
</evidence>
<keyword evidence="2" id="KW-1133">Transmembrane helix</keyword>
<comment type="caution">
    <text evidence="4">The sequence shown here is derived from an EMBL/GenBank/DDBJ whole genome shotgun (WGS) entry which is preliminary data.</text>
</comment>
<accession>A0ABN8LBP7</accession>
<dbReference type="InterPro" id="IPR001304">
    <property type="entry name" value="C-type_lectin-like"/>
</dbReference>
<feature type="transmembrane region" description="Helical" evidence="2">
    <location>
        <begin position="183"/>
        <end position="207"/>
    </location>
</feature>
<evidence type="ECO:0000256" key="1">
    <source>
        <dbReference type="SAM" id="MobiDB-lite"/>
    </source>
</evidence>
<organism evidence="4 5">
    <name type="scientific">Porites evermanni</name>
    <dbReference type="NCBI Taxonomy" id="104178"/>
    <lineage>
        <taxon>Eukaryota</taxon>
        <taxon>Metazoa</taxon>
        <taxon>Cnidaria</taxon>
        <taxon>Anthozoa</taxon>
        <taxon>Hexacorallia</taxon>
        <taxon>Scleractinia</taxon>
        <taxon>Fungiina</taxon>
        <taxon>Poritidae</taxon>
        <taxon>Porites</taxon>
    </lineage>
</organism>
<keyword evidence="5" id="KW-1185">Reference proteome</keyword>
<dbReference type="InterPro" id="IPR016186">
    <property type="entry name" value="C-type_lectin-like/link_sf"/>
</dbReference>
<dbReference type="PROSITE" id="PS50041">
    <property type="entry name" value="C_TYPE_LECTIN_2"/>
    <property type="match status" value="1"/>
</dbReference>
<name>A0ABN8LBP7_9CNID</name>
<feature type="compositionally biased region" description="Basic and acidic residues" evidence="1">
    <location>
        <begin position="215"/>
        <end position="232"/>
    </location>
</feature>
<keyword evidence="2" id="KW-0472">Membrane</keyword>
<dbReference type="CDD" id="cd00037">
    <property type="entry name" value="CLECT"/>
    <property type="match status" value="1"/>
</dbReference>
<evidence type="ECO:0000313" key="4">
    <source>
        <dbReference type="EMBL" id="CAH3014495.1"/>
    </source>
</evidence>
<keyword evidence="2" id="KW-0812">Transmembrane</keyword>
<feature type="region of interest" description="Disordered" evidence="1">
    <location>
        <begin position="215"/>
        <end position="239"/>
    </location>
</feature>
<feature type="domain" description="C-type lectin" evidence="3">
    <location>
        <begin position="35"/>
        <end position="102"/>
    </location>
</feature>
<dbReference type="InterPro" id="IPR016187">
    <property type="entry name" value="CTDL_fold"/>
</dbReference>
<gene>
    <name evidence="4" type="ORF">PEVE_00000173</name>
</gene>
<dbReference type="EMBL" id="CALNXI010000010">
    <property type="protein sequence ID" value="CAH3014495.1"/>
    <property type="molecule type" value="Genomic_DNA"/>
</dbReference>
<proteinExistence type="predicted"/>